<dbReference type="InterPro" id="IPR029057">
    <property type="entry name" value="PRTase-like"/>
</dbReference>
<dbReference type="InterPro" id="IPR000836">
    <property type="entry name" value="PRTase_dom"/>
</dbReference>
<evidence type="ECO:0000313" key="3">
    <source>
        <dbReference type="Proteomes" id="UP000244450"/>
    </source>
</evidence>
<proteinExistence type="inferred from homology"/>
<dbReference type="OrthoDB" id="9779910at2"/>
<dbReference type="PANTHER" id="PTHR47505:SF1">
    <property type="entry name" value="DNA UTILIZATION PROTEIN YHGH"/>
    <property type="match status" value="1"/>
</dbReference>
<evidence type="ECO:0000256" key="1">
    <source>
        <dbReference type="ARBA" id="ARBA00008007"/>
    </source>
</evidence>
<accession>A0A2T7BKU5</accession>
<dbReference type="Gene3D" id="3.40.50.2020">
    <property type="match status" value="1"/>
</dbReference>
<name>A0A2T7BKU5_9BACT</name>
<dbReference type="PANTHER" id="PTHR47505">
    <property type="entry name" value="DNA UTILIZATION PROTEIN YHGH"/>
    <property type="match status" value="1"/>
</dbReference>
<dbReference type="EMBL" id="QCYK01000001">
    <property type="protein sequence ID" value="PUZ28295.1"/>
    <property type="molecule type" value="Genomic_DNA"/>
</dbReference>
<evidence type="ECO:0000313" key="2">
    <source>
        <dbReference type="EMBL" id="PUZ28295.1"/>
    </source>
</evidence>
<protein>
    <submittedName>
        <fullName evidence="2">ComF family protein</fullName>
    </submittedName>
</protein>
<organism evidence="2 3">
    <name type="scientific">Chitinophaga parva</name>
    <dbReference type="NCBI Taxonomy" id="2169414"/>
    <lineage>
        <taxon>Bacteria</taxon>
        <taxon>Pseudomonadati</taxon>
        <taxon>Bacteroidota</taxon>
        <taxon>Chitinophagia</taxon>
        <taxon>Chitinophagales</taxon>
        <taxon>Chitinophagaceae</taxon>
        <taxon>Chitinophaga</taxon>
    </lineage>
</organism>
<gene>
    <name evidence="2" type="ORF">DCC81_02075</name>
</gene>
<dbReference type="Proteomes" id="UP000244450">
    <property type="component" value="Unassembled WGS sequence"/>
</dbReference>
<reference evidence="2 3" key="1">
    <citation type="submission" date="2018-04" db="EMBL/GenBank/DDBJ databases">
        <title>Chitinophaga fuyangensis sp. nov., isolated from soil in a chemical factory.</title>
        <authorList>
            <person name="Chen K."/>
        </authorList>
    </citation>
    <scope>NUCLEOTIDE SEQUENCE [LARGE SCALE GENOMIC DNA]</scope>
    <source>
        <strain evidence="2 3">LY-1</strain>
    </source>
</reference>
<keyword evidence="3" id="KW-1185">Reference proteome</keyword>
<dbReference type="SUPFAM" id="SSF53271">
    <property type="entry name" value="PRTase-like"/>
    <property type="match status" value="1"/>
</dbReference>
<sequence length="232" mass="26143">MSITRFLSPLGQLFYPHNCDTCGAELTPTEEILCMRCLYKLPLTHYHLVEENPVQRIFRGRTPIRHALSAYYYESGSPVQQLVHLFKYLGRRDIAGFLGRRMGRLLLESPWWQEVQAVVPVPLFAGKLKQRGYNQAALLAEGIAEMLQVEVLTNVLQRERAGVSQTRKGRLDRWQQLQNMFSLRDGQALGQRHVLLVDDVITTGATTEACASLLLQVPGAEVSICSLAVADH</sequence>
<dbReference type="AlphaFoldDB" id="A0A2T7BKU5"/>
<comment type="similarity">
    <text evidence="1">Belongs to the ComF/GntX family.</text>
</comment>
<comment type="caution">
    <text evidence="2">The sequence shown here is derived from an EMBL/GenBank/DDBJ whole genome shotgun (WGS) entry which is preliminary data.</text>
</comment>
<dbReference type="CDD" id="cd06223">
    <property type="entry name" value="PRTases_typeI"/>
    <property type="match status" value="1"/>
</dbReference>
<dbReference type="RefSeq" id="WP_108684933.1">
    <property type="nucleotide sequence ID" value="NZ_QCYK01000001.1"/>
</dbReference>
<dbReference type="InterPro" id="IPR051910">
    <property type="entry name" value="ComF/GntX_DNA_util-trans"/>
</dbReference>